<dbReference type="Proteomes" id="UP001165160">
    <property type="component" value="Unassembled WGS sequence"/>
</dbReference>
<comment type="subcellular location">
    <subcellularLocation>
        <location evidence="1">Membrane</location>
        <topology evidence="1">Multi-pass membrane protein</topology>
    </subcellularLocation>
</comment>
<dbReference type="InterPro" id="IPR051223">
    <property type="entry name" value="Polycystin"/>
</dbReference>
<dbReference type="EMBL" id="BRXX01000454">
    <property type="protein sequence ID" value="GMI12920.1"/>
    <property type="molecule type" value="Genomic_DNA"/>
</dbReference>
<protein>
    <recommendedName>
        <fullName evidence="7">Polycystin cation channel PKD1/PKD2 domain-containing protein</fullName>
    </recommendedName>
</protein>
<feature type="transmembrane region" description="Helical" evidence="6">
    <location>
        <begin position="91"/>
        <end position="110"/>
    </location>
</feature>
<evidence type="ECO:0000313" key="9">
    <source>
        <dbReference type="Proteomes" id="UP001165160"/>
    </source>
</evidence>
<evidence type="ECO:0000256" key="4">
    <source>
        <dbReference type="ARBA" id="ARBA00023136"/>
    </source>
</evidence>
<dbReference type="PANTHER" id="PTHR10877:SF194">
    <property type="entry name" value="LOCATION OF VULVA DEFECTIVE 1"/>
    <property type="match status" value="1"/>
</dbReference>
<accession>A0A9W7KVK8</accession>
<feature type="compositionally biased region" description="Polar residues" evidence="5">
    <location>
        <begin position="1"/>
        <end position="15"/>
    </location>
</feature>
<feature type="transmembrane region" description="Helical" evidence="6">
    <location>
        <begin position="910"/>
        <end position="932"/>
    </location>
</feature>
<evidence type="ECO:0000256" key="1">
    <source>
        <dbReference type="ARBA" id="ARBA00004141"/>
    </source>
</evidence>
<dbReference type="Pfam" id="PF08016">
    <property type="entry name" value="PKD_channel"/>
    <property type="match status" value="1"/>
</dbReference>
<feature type="region of interest" description="Disordered" evidence="5">
    <location>
        <begin position="1"/>
        <end position="42"/>
    </location>
</feature>
<dbReference type="Gene3D" id="1.10.287.70">
    <property type="match status" value="1"/>
</dbReference>
<evidence type="ECO:0000259" key="7">
    <source>
        <dbReference type="Pfam" id="PF08016"/>
    </source>
</evidence>
<feature type="transmembrane region" description="Helical" evidence="6">
    <location>
        <begin position="1010"/>
        <end position="1032"/>
    </location>
</feature>
<evidence type="ECO:0000256" key="3">
    <source>
        <dbReference type="ARBA" id="ARBA00022989"/>
    </source>
</evidence>
<feature type="transmembrane region" description="Helical" evidence="6">
    <location>
        <begin position="970"/>
        <end position="990"/>
    </location>
</feature>
<evidence type="ECO:0000256" key="6">
    <source>
        <dbReference type="SAM" id="Phobius"/>
    </source>
</evidence>
<sequence>MSSSLTQRPTQTSPKHVQVSPKKEPTTTKASRRISNISRSKSAPSEFSEPIAAKMMQIKIRQYLKRKKFLIITLADVQSEIADLNELEEGFTSFFIFIIFLICYFWCLSIQMNPTLDYQMSQSLKHTMESPRFGPQLESTFRDVKNFDDAISYLESLYLSTYRGTENEHECAACRYLNDLSEQAYGLGAVDMCGEITTNPKFNVTTLPEFCKLMDLGFCAQNECFSIEPSKSSSSDDKNKTFEYKNKFDEIVLGSSEVYAPIKSEMNVNEFRKVTQERCSWETPWVFPFANKYGGYTTRVAKSFGGIQYWFPDQKPNFNEEQIVDCNLTMVGLEECQGLGFTNCVEATKDAYCSDSDINIDTNCSFFNHLEDALCNDDVTNPNNFPLPIQCGEGEVLNCRLDTCVQDTRGDNNCDLHLNCWNAQWDLGDCEGVPLTSADHTCDCTGVCFDEATCISYGTASCEELFWWFTNNGECERLAPLTDGITTDCSFYNYDNGECGSNPSLTAIVPFTSKASYIDTLLLSWLGFLEIPNPNNCEEAQDCLGECLDLEEFLMLYGDGICHPRLNCKEYQYDAGDCNALVPDEAEIGCDGIADCHGTCISSADCASFSATCADLLGYFLADGVCQTPETDGFSFDCFKFDFDDYACETGAGGRRLQAAISAGGSGFGASGFKVAPEPHGRRKLQESNGDDDDDNAMNEYFKMHWGTNSLDTELLEGGWIGNSRSVGGAILIQYRINKRENCESKHIDDAVFRKCIVDDEIFKDQVNIDNRYETDFASGFHNDVIDTGRWNVGMKQMFCGIEKTRLFWAAGDQYKDLWVSEMTINLPVYNGNVNGGMFALGTVHFKFDKTGGVETEFDARSYKLFGLMDFDDPDTGLRVRLELIVTVFFVVLLYRAIRSLQATGLHLQNFLTILSSIVFLFIILIWSLIAWNSLHWELREADPLGGDESYENAIKMISEQVEIKGIYDLYGEVNILFCVLALVRCFIILSFHKRLSILTETLWEGLVDIYHWAAVLAIFTTIFATVFFHLFGAEAEQFSTWFKSFKSLLLLVVGLGDWGLEDVGNTTIGWFLLLLYGAIVTILMINLSLGIVLDAYNIHSKEREEADTLPHSLAVYFYRKLNRRKHWLQRCFKRRSGGDKIHASDDGGDDAALTLGKDRGGGKFQFKRRETGEALQSYMRMSKAFNERQMKQIPIPIKNAKDVLRDEYLSEEMICKILRELVVKKMISGGIEQKQKKETRVGKSRAGLKQKRKKL</sequence>
<feature type="compositionally biased region" description="Basic residues" evidence="5">
    <location>
        <begin position="1243"/>
        <end position="1256"/>
    </location>
</feature>
<dbReference type="PANTHER" id="PTHR10877">
    <property type="entry name" value="POLYCYSTIN FAMILY MEMBER"/>
    <property type="match status" value="1"/>
</dbReference>
<feature type="transmembrane region" description="Helical" evidence="6">
    <location>
        <begin position="1069"/>
        <end position="1094"/>
    </location>
</feature>
<evidence type="ECO:0000313" key="8">
    <source>
        <dbReference type="EMBL" id="GMI12920.1"/>
    </source>
</evidence>
<evidence type="ECO:0000256" key="2">
    <source>
        <dbReference type="ARBA" id="ARBA00022692"/>
    </source>
</evidence>
<keyword evidence="3 6" id="KW-1133">Transmembrane helix</keyword>
<keyword evidence="2 6" id="KW-0812">Transmembrane</keyword>
<dbReference type="InterPro" id="IPR013122">
    <property type="entry name" value="PKD1_2_channel"/>
</dbReference>
<proteinExistence type="predicted"/>
<feature type="region of interest" description="Disordered" evidence="5">
    <location>
        <begin position="1233"/>
        <end position="1256"/>
    </location>
</feature>
<feature type="domain" description="Polycystin cation channel PKD1/PKD2" evidence="7">
    <location>
        <begin position="974"/>
        <end position="1098"/>
    </location>
</feature>
<dbReference type="GO" id="GO:0050982">
    <property type="term" value="P:detection of mechanical stimulus"/>
    <property type="evidence" value="ECO:0007669"/>
    <property type="project" value="TreeGrafter"/>
</dbReference>
<dbReference type="GO" id="GO:0005262">
    <property type="term" value="F:calcium channel activity"/>
    <property type="evidence" value="ECO:0007669"/>
    <property type="project" value="TreeGrafter"/>
</dbReference>
<feature type="transmembrane region" description="Helical" evidence="6">
    <location>
        <begin position="880"/>
        <end position="898"/>
    </location>
</feature>
<organism evidence="8 9">
    <name type="scientific">Triparma verrucosa</name>
    <dbReference type="NCBI Taxonomy" id="1606542"/>
    <lineage>
        <taxon>Eukaryota</taxon>
        <taxon>Sar</taxon>
        <taxon>Stramenopiles</taxon>
        <taxon>Ochrophyta</taxon>
        <taxon>Bolidophyceae</taxon>
        <taxon>Parmales</taxon>
        <taxon>Triparmaceae</taxon>
        <taxon>Triparma</taxon>
    </lineage>
</organism>
<reference evidence="9" key="1">
    <citation type="journal article" date="2023" name="Commun. Biol.">
        <title>Genome analysis of Parmales, the sister group of diatoms, reveals the evolutionary specialization of diatoms from phago-mixotrophs to photoautotrophs.</title>
        <authorList>
            <person name="Ban H."/>
            <person name="Sato S."/>
            <person name="Yoshikawa S."/>
            <person name="Yamada K."/>
            <person name="Nakamura Y."/>
            <person name="Ichinomiya M."/>
            <person name="Sato N."/>
            <person name="Blanc-Mathieu R."/>
            <person name="Endo H."/>
            <person name="Kuwata A."/>
            <person name="Ogata H."/>
        </authorList>
    </citation>
    <scope>NUCLEOTIDE SEQUENCE [LARGE SCALE GENOMIC DNA]</scope>
    <source>
        <strain evidence="9">NIES 3699</strain>
    </source>
</reference>
<name>A0A9W7KVK8_9STRA</name>
<evidence type="ECO:0000256" key="5">
    <source>
        <dbReference type="SAM" id="MobiDB-lite"/>
    </source>
</evidence>
<keyword evidence="4 6" id="KW-0472">Membrane</keyword>
<dbReference type="AlphaFoldDB" id="A0A9W7KVK8"/>
<keyword evidence="9" id="KW-1185">Reference proteome</keyword>
<gene>
    <name evidence="8" type="ORF">TrVE_jg13565</name>
</gene>
<feature type="compositionally biased region" description="Low complexity" evidence="5">
    <location>
        <begin position="33"/>
        <end position="42"/>
    </location>
</feature>
<comment type="caution">
    <text evidence="8">The sequence shown here is derived from an EMBL/GenBank/DDBJ whole genome shotgun (WGS) entry which is preliminary data.</text>
</comment>
<dbReference type="GO" id="GO:0016020">
    <property type="term" value="C:membrane"/>
    <property type="evidence" value="ECO:0007669"/>
    <property type="project" value="UniProtKB-SubCell"/>
</dbReference>